<sequence>MMSDLLSDIWNFFILFGVFQLGLTLTFYQLFRGHGDDAFGSLGQSFMTTYFVAFGQVPLDSLSVFSPSLEDNMSSSPTAMYTGVALLMMLHSAIVVVVLLNVLLALMNQTVTGGLEKAKTRALMSYAQCILRLEGAMHLNPAETIALTHVKDTCGKRTLHPIFSESVPRTSLVLTPDQAETLQRTGASRAAWLDQMQILDKVVMDQIGFVVDGLDHVSHFTDLNVREVFAREFDVLATAQQQLLGAIEVARRSRGQFKKEILAKLEKRTSKDLRNLKAQLLSAWNRSMSTEPVDDHANCVMLHQINQRTTLEALLTNKLAAITTALADVPRDDVVSHVDEENEKLRLELAELRTSTTKEIEVVTARFEALTSQLNESAERRMEVMTAHLEMLSSQLRAIATQQGAMATQQDAAATQQTEMAMHQDAILSHLTNDSNESRSSSLTRRKSRR</sequence>
<dbReference type="PANTHER" id="PTHR10582:SF2">
    <property type="entry name" value="INACTIVE"/>
    <property type="match status" value="1"/>
</dbReference>
<feature type="coiled-coil region" evidence="2">
    <location>
        <begin position="335"/>
        <end position="395"/>
    </location>
</feature>
<dbReference type="Proteomes" id="UP000030745">
    <property type="component" value="Unassembled WGS sequence"/>
</dbReference>
<proteinExistence type="predicted"/>
<feature type="transmembrane region" description="Helical" evidence="4">
    <location>
        <begin position="79"/>
        <end position="107"/>
    </location>
</feature>
<dbReference type="GO" id="GO:0005886">
    <property type="term" value="C:plasma membrane"/>
    <property type="evidence" value="ECO:0007669"/>
    <property type="project" value="TreeGrafter"/>
</dbReference>
<dbReference type="GO" id="GO:0098703">
    <property type="term" value="P:calcium ion import across plasma membrane"/>
    <property type="evidence" value="ECO:0007669"/>
    <property type="project" value="TreeGrafter"/>
</dbReference>
<evidence type="ECO:0000256" key="2">
    <source>
        <dbReference type="SAM" id="Coils"/>
    </source>
</evidence>
<reference evidence="5 6" key="1">
    <citation type="journal article" date="2013" name="PLoS Genet.">
        <title>Distinctive expansion of potential virulence genes in the genome of the oomycete fish pathogen Saprolegnia parasitica.</title>
        <authorList>
            <person name="Jiang R.H."/>
            <person name="de Bruijn I."/>
            <person name="Haas B.J."/>
            <person name="Belmonte R."/>
            <person name="Lobach L."/>
            <person name="Christie J."/>
            <person name="van den Ackerveken G."/>
            <person name="Bottin A."/>
            <person name="Bulone V."/>
            <person name="Diaz-Moreno S.M."/>
            <person name="Dumas B."/>
            <person name="Fan L."/>
            <person name="Gaulin E."/>
            <person name="Govers F."/>
            <person name="Grenville-Briggs L.J."/>
            <person name="Horner N.R."/>
            <person name="Levin J.Z."/>
            <person name="Mammella M."/>
            <person name="Meijer H.J."/>
            <person name="Morris P."/>
            <person name="Nusbaum C."/>
            <person name="Oome S."/>
            <person name="Phillips A.J."/>
            <person name="van Rooyen D."/>
            <person name="Rzeszutek E."/>
            <person name="Saraiva M."/>
            <person name="Secombes C.J."/>
            <person name="Seidl M.F."/>
            <person name="Snel B."/>
            <person name="Stassen J.H."/>
            <person name="Sykes S."/>
            <person name="Tripathy S."/>
            <person name="van den Berg H."/>
            <person name="Vega-Arreguin J.C."/>
            <person name="Wawra S."/>
            <person name="Young S.K."/>
            <person name="Zeng Q."/>
            <person name="Dieguez-Uribeondo J."/>
            <person name="Russ C."/>
            <person name="Tyler B.M."/>
            <person name="van West P."/>
        </authorList>
    </citation>
    <scope>NUCLEOTIDE SEQUENCE [LARGE SCALE GENOMIC DNA]</scope>
    <source>
        <strain evidence="5 6">CBS 223.65</strain>
    </source>
</reference>
<evidence type="ECO:0000313" key="5">
    <source>
        <dbReference type="EMBL" id="KDO34337.1"/>
    </source>
</evidence>
<protein>
    <recommendedName>
        <fullName evidence="7">Ion transport domain-containing protein</fullName>
    </recommendedName>
</protein>
<dbReference type="VEuPathDB" id="FungiDB:SPRG_01473"/>
<feature type="region of interest" description="Disordered" evidence="3">
    <location>
        <begin position="429"/>
        <end position="450"/>
    </location>
</feature>
<dbReference type="PANTHER" id="PTHR10582">
    <property type="entry name" value="TRANSIENT RECEPTOR POTENTIAL ION CHANNEL PROTEIN"/>
    <property type="match status" value="1"/>
</dbReference>
<keyword evidence="4" id="KW-0812">Transmembrane</keyword>
<dbReference type="InterPro" id="IPR024862">
    <property type="entry name" value="TRPV"/>
</dbReference>
<keyword evidence="4" id="KW-1133">Transmembrane helix</keyword>
<dbReference type="RefSeq" id="XP_012195073.1">
    <property type="nucleotide sequence ID" value="XM_012339683.1"/>
</dbReference>
<dbReference type="OrthoDB" id="78684at2759"/>
<evidence type="ECO:0000313" key="6">
    <source>
        <dbReference type="Proteomes" id="UP000030745"/>
    </source>
</evidence>
<keyword evidence="1" id="KW-0677">Repeat</keyword>
<evidence type="ECO:0000256" key="1">
    <source>
        <dbReference type="ARBA" id="ARBA00022737"/>
    </source>
</evidence>
<evidence type="ECO:0000256" key="4">
    <source>
        <dbReference type="SAM" id="Phobius"/>
    </source>
</evidence>
<dbReference type="GeneID" id="24124059"/>
<dbReference type="KEGG" id="spar:SPRG_01473"/>
<keyword evidence="4" id="KW-0472">Membrane</keyword>
<dbReference type="AlphaFoldDB" id="A0A067D5Q7"/>
<organism evidence="5 6">
    <name type="scientific">Saprolegnia parasitica (strain CBS 223.65)</name>
    <dbReference type="NCBI Taxonomy" id="695850"/>
    <lineage>
        <taxon>Eukaryota</taxon>
        <taxon>Sar</taxon>
        <taxon>Stramenopiles</taxon>
        <taxon>Oomycota</taxon>
        <taxon>Saprolegniomycetes</taxon>
        <taxon>Saprolegniales</taxon>
        <taxon>Saprolegniaceae</taxon>
        <taxon>Saprolegnia</taxon>
    </lineage>
</organism>
<keyword evidence="2" id="KW-0175">Coiled coil</keyword>
<name>A0A067D5Q7_SAPPC</name>
<accession>A0A067D5Q7</accession>
<gene>
    <name evidence="5" type="ORF">SPRG_01473</name>
</gene>
<evidence type="ECO:0008006" key="7">
    <source>
        <dbReference type="Google" id="ProtNLM"/>
    </source>
</evidence>
<keyword evidence="6" id="KW-1185">Reference proteome</keyword>
<evidence type="ECO:0000256" key="3">
    <source>
        <dbReference type="SAM" id="MobiDB-lite"/>
    </source>
</evidence>
<dbReference type="EMBL" id="KK583191">
    <property type="protein sequence ID" value="KDO34337.1"/>
    <property type="molecule type" value="Genomic_DNA"/>
</dbReference>
<dbReference type="GO" id="GO:0005216">
    <property type="term" value="F:monoatomic ion channel activity"/>
    <property type="evidence" value="ECO:0007669"/>
    <property type="project" value="InterPro"/>
</dbReference>
<feature type="transmembrane region" description="Helical" evidence="4">
    <location>
        <begin position="12"/>
        <end position="31"/>
    </location>
</feature>